<dbReference type="GO" id="GO:0004335">
    <property type="term" value="F:galactokinase activity"/>
    <property type="evidence" value="ECO:0007669"/>
    <property type="project" value="UniProtKB-EC"/>
</dbReference>
<sequence>MTAETRLPVEAFACGKVILLGEHAVVYGRPALAAPVCGLRAQVRTEPLPRGSGCWIEALDTGERLRLSEASPDHPLVLAVRLALEHLALPEPDLRLVLRSELPIAGGLGSGAAVSAALMRAIFQWAGRFPDPELISALVYEVEKLHHGTPSGIDNTVIAYERPIRFVRGQPPVFLSIARPFTLIIADSGIPSPTRETVAAVRAGWERERERYERLFDAIAALVQEAEACLASGRIEELGPLMDANHRLLGELGVSSPILDDLARAARGAGALGAKLTGGGRGGNLIALVRPEQAETVARALRAAGARATYRTEIPATPSPDPSSMR</sequence>
<comment type="pathway">
    <text evidence="9">Isoprenoid biosynthesis; isopentenyl diphosphate biosynthesis via mevalonate pathway; isopentenyl diphosphate from (R)-mevalonate: step 1/3.</text>
</comment>
<name>A0A2H5YA42_9CHLR</name>
<evidence type="ECO:0000259" key="10">
    <source>
        <dbReference type="Pfam" id="PF00288"/>
    </source>
</evidence>
<dbReference type="InterPro" id="IPR013750">
    <property type="entry name" value="GHMP_kinase_C_dom"/>
</dbReference>
<dbReference type="EC" id="2.7.1.6" evidence="12"/>
<dbReference type="InterPro" id="IPR020568">
    <property type="entry name" value="Ribosomal_Su5_D2-typ_SF"/>
</dbReference>
<keyword evidence="1" id="KW-0963">Cytoplasm</keyword>
<evidence type="ECO:0000259" key="11">
    <source>
        <dbReference type="Pfam" id="PF08544"/>
    </source>
</evidence>
<dbReference type="Pfam" id="PF00288">
    <property type="entry name" value="GHMP_kinases_N"/>
    <property type="match status" value="1"/>
</dbReference>
<dbReference type="GO" id="GO:0005829">
    <property type="term" value="C:cytosol"/>
    <property type="evidence" value="ECO:0007669"/>
    <property type="project" value="TreeGrafter"/>
</dbReference>
<organism evidence="12 13">
    <name type="scientific">Candidatus Thermoflexus japonica</name>
    <dbReference type="NCBI Taxonomy" id="2035417"/>
    <lineage>
        <taxon>Bacteria</taxon>
        <taxon>Bacillati</taxon>
        <taxon>Chloroflexota</taxon>
        <taxon>Thermoflexia</taxon>
        <taxon>Thermoflexales</taxon>
        <taxon>Thermoflexaceae</taxon>
        <taxon>Thermoflexus</taxon>
    </lineage>
</organism>
<keyword evidence="2" id="KW-0444">Lipid biosynthesis</keyword>
<evidence type="ECO:0000256" key="3">
    <source>
        <dbReference type="ARBA" id="ARBA00022679"/>
    </source>
</evidence>
<keyword evidence="4" id="KW-0547">Nucleotide-binding</keyword>
<dbReference type="SUPFAM" id="SSF55060">
    <property type="entry name" value="GHMP Kinase, C-terminal domain"/>
    <property type="match status" value="1"/>
</dbReference>
<dbReference type="Pfam" id="PF08544">
    <property type="entry name" value="GHMP_kinases_C"/>
    <property type="match status" value="1"/>
</dbReference>
<dbReference type="InterPro" id="IPR036554">
    <property type="entry name" value="GHMP_kinase_C_sf"/>
</dbReference>
<dbReference type="Gene3D" id="3.30.230.10">
    <property type="match status" value="1"/>
</dbReference>
<feature type="domain" description="GHMP kinase C-terminal" evidence="11">
    <location>
        <begin position="228"/>
        <end position="306"/>
    </location>
</feature>
<dbReference type="Proteomes" id="UP000236642">
    <property type="component" value="Unassembled WGS sequence"/>
</dbReference>
<dbReference type="SUPFAM" id="SSF54211">
    <property type="entry name" value="Ribosomal protein S5 domain 2-like"/>
    <property type="match status" value="1"/>
</dbReference>
<keyword evidence="6" id="KW-0067">ATP-binding</keyword>
<dbReference type="PRINTS" id="PR00959">
    <property type="entry name" value="MEVGALKINASE"/>
</dbReference>
<keyword evidence="5 12" id="KW-0418">Kinase</keyword>
<evidence type="ECO:0000256" key="9">
    <source>
        <dbReference type="ARBA" id="ARBA00029438"/>
    </source>
</evidence>
<gene>
    <name evidence="12" type="primary">galK_2</name>
    <name evidence="12" type="ORF">HRbin22_02579</name>
</gene>
<dbReference type="Gene3D" id="3.30.70.890">
    <property type="entry name" value="GHMP kinase, C-terminal domain"/>
    <property type="match status" value="1"/>
</dbReference>
<evidence type="ECO:0000256" key="7">
    <source>
        <dbReference type="ARBA" id="ARBA00022842"/>
    </source>
</evidence>
<keyword evidence="8" id="KW-0443">Lipid metabolism</keyword>
<evidence type="ECO:0000256" key="5">
    <source>
        <dbReference type="ARBA" id="ARBA00022777"/>
    </source>
</evidence>
<dbReference type="UniPathway" id="UPA00057">
    <property type="reaction ID" value="UER00098"/>
</dbReference>
<dbReference type="EMBL" id="BEHY01000156">
    <property type="protein sequence ID" value="GBD10311.1"/>
    <property type="molecule type" value="Genomic_DNA"/>
</dbReference>
<dbReference type="GO" id="GO:0005524">
    <property type="term" value="F:ATP binding"/>
    <property type="evidence" value="ECO:0007669"/>
    <property type="project" value="UniProtKB-KW"/>
</dbReference>
<keyword evidence="3 12" id="KW-0808">Transferase</keyword>
<evidence type="ECO:0000256" key="1">
    <source>
        <dbReference type="ARBA" id="ARBA00022490"/>
    </source>
</evidence>
<evidence type="ECO:0000256" key="2">
    <source>
        <dbReference type="ARBA" id="ARBA00022516"/>
    </source>
</evidence>
<dbReference type="GO" id="GO:0019287">
    <property type="term" value="P:isopentenyl diphosphate biosynthetic process, mevalonate pathway"/>
    <property type="evidence" value="ECO:0007669"/>
    <property type="project" value="UniProtKB-UniPathway"/>
</dbReference>
<dbReference type="PANTHER" id="PTHR43290:SF2">
    <property type="entry name" value="MEVALONATE KINASE"/>
    <property type="match status" value="1"/>
</dbReference>
<dbReference type="InterPro" id="IPR014721">
    <property type="entry name" value="Ribsml_uS5_D2-typ_fold_subgr"/>
</dbReference>
<keyword evidence="7" id="KW-0460">Magnesium</keyword>
<evidence type="ECO:0000256" key="4">
    <source>
        <dbReference type="ARBA" id="ARBA00022741"/>
    </source>
</evidence>
<feature type="domain" description="GHMP kinase N-terminal" evidence="10">
    <location>
        <begin position="80"/>
        <end position="160"/>
    </location>
</feature>
<evidence type="ECO:0000256" key="6">
    <source>
        <dbReference type="ARBA" id="ARBA00022840"/>
    </source>
</evidence>
<evidence type="ECO:0000313" key="12">
    <source>
        <dbReference type="EMBL" id="GBD10311.1"/>
    </source>
</evidence>
<evidence type="ECO:0000256" key="8">
    <source>
        <dbReference type="ARBA" id="ARBA00023098"/>
    </source>
</evidence>
<accession>A0A2H5YA42</accession>
<dbReference type="PANTHER" id="PTHR43290">
    <property type="entry name" value="MEVALONATE KINASE"/>
    <property type="match status" value="1"/>
</dbReference>
<dbReference type="NCBIfam" id="TIGR00549">
    <property type="entry name" value="mevalon_kin"/>
    <property type="match status" value="1"/>
</dbReference>
<dbReference type="InterPro" id="IPR006204">
    <property type="entry name" value="GHMP_kinase_N_dom"/>
</dbReference>
<comment type="caution">
    <text evidence="12">The sequence shown here is derived from an EMBL/GenBank/DDBJ whole genome shotgun (WGS) entry which is preliminary data.</text>
</comment>
<reference evidence="13" key="1">
    <citation type="submission" date="2017-09" db="EMBL/GenBank/DDBJ databases">
        <title>Metaegenomics of thermophilic ammonia-oxidizing enrichment culture.</title>
        <authorList>
            <person name="Kato S."/>
            <person name="Suzuki K."/>
        </authorList>
    </citation>
    <scope>NUCLEOTIDE SEQUENCE [LARGE SCALE GENOMIC DNA]</scope>
</reference>
<proteinExistence type="predicted"/>
<protein>
    <submittedName>
        <fullName evidence="12">Galactokinase</fullName>
        <ecNumber evidence="12">2.7.1.6</ecNumber>
    </submittedName>
</protein>
<evidence type="ECO:0000313" key="13">
    <source>
        <dbReference type="Proteomes" id="UP000236642"/>
    </source>
</evidence>
<dbReference type="GO" id="GO:0004496">
    <property type="term" value="F:mevalonate kinase activity"/>
    <property type="evidence" value="ECO:0007669"/>
    <property type="project" value="InterPro"/>
</dbReference>
<dbReference type="InterPro" id="IPR006205">
    <property type="entry name" value="Mev_gal_kin"/>
</dbReference>
<dbReference type="AlphaFoldDB" id="A0A2H5YA42"/>